<evidence type="ECO:0000256" key="2">
    <source>
        <dbReference type="ARBA" id="ARBA00022723"/>
    </source>
</evidence>
<name>A0A8K0L609_9PEZI</name>
<comment type="caution">
    <text evidence="8">The sequence shown here is derived from an EMBL/GenBank/DDBJ whole genome shotgun (WGS) entry which is preliminary data.</text>
</comment>
<dbReference type="Gene3D" id="1.10.630.10">
    <property type="entry name" value="Cytochrome P450"/>
    <property type="match status" value="1"/>
</dbReference>
<dbReference type="PANTHER" id="PTHR46300:SF2">
    <property type="entry name" value="CYTOCHROME P450 MONOOXYGENASE ALNH-RELATED"/>
    <property type="match status" value="1"/>
</dbReference>
<accession>A0A8K0L609</accession>
<keyword evidence="3" id="KW-0560">Oxidoreductase</keyword>
<dbReference type="GO" id="GO:0020037">
    <property type="term" value="F:heme binding"/>
    <property type="evidence" value="ECO:0007669"/>
    <property type="project" value="InterPro"/>
</dbReference>
<dbReference type="PRINTS" id="PR00463">
    <property type="entry name" value="EP450I"/>
</dbReference>
<dbReference type="Proteomes" id="UP000809789">
    <property type="component" value="Unassembled WGS sequence"/>
</dbReference>
<keyword evidence="6" id="KW-0175">Coiled coil</keyword>
<dbReference type="InterPro" id="IPR001128">
    <property type="entry name" value="Cyt_P450"/>
</dbReference>
<comment type="similarity">
    <text evidence="1">Belongs to the cytochrome P450 family.</text>
</comment>
<dbReference type="EMBL" id="JAESVG020000003">
    <property type="protein sequence ID" value="KAG8629607.1"/>
    <property type="molecule type" value="Genomic_DNA"/>
</dbReference>
<dbReference type="OrthoDB" id="1103324at2759"/>
<evidence type="ECO:0000256" key="6">
    <source>
        <dbReference type="SAM" id="Coils"/>
    </source>
</evidence>
<dbReference type="Pfam" id="PF00067">
    <property type="entry name" value="p450"/>
    <property type="match status" value="1"/>
</dbReference>
<keyword evidence="9" id="KW-1185">Reference proteome</keyword>
<keyword evidence="7" id="KW-0472">Membrane</keyword>
<evidence type="ECO:0000313" key="8">
    <source>
        <dbReference type="EMBL" id="KAG8629607.1"/>
    </source>
</evidence>
<evidence type="ECO:0008006" key="10">
    <source>
        <dbReference type="Google" id="ProtNLM"/>
    </source>
</evidence>
<evidence type="ECO:0000256" key="1">
    <source>
        <dbReference type="ARBA" id="ARBA00010617"/>
    </source>
</evidence>
<evidence type="ECO:0000256" key="5">
    <source>
        <dbReference type="ARBA" id="ARBA00023033"/>
    </source>
</evidence>
<dbReference type="GO" id="GO:0016705">
    <property type="term" value="F:oxidoreductase activity, acting on paired donors, with incorporation or reduction of molecular oxygen"/>
    <property type="evidence" value="ECO:0007669"/>
    <property type="project" value="InterPro"/>
</dbReference>
<keyword evidence="5" id="KW-0503">Monooxygenase</keyword>
<feature type="coiled-coil region" evidence="6">
    <location>
        <begin position="246"/>
        <end position="273"/>
    </location>
</feature>
<feature type="transmembrane region" description="Helical" evidence="7">
    <location>
        <begin position="12"/>
        <end position="30"/>
    </location>
</feature>
<dbReference type="PANTHER" id="PTHR46300">
    <property type="entry name" value="P450, PUTATIVE (EUROFUNG)-RELATED-RELATED"/>
    <property type="match status" value="1"/>
</dbReference>
<keyword evidence="2" id="KW-0479">Metal-binding</keyword>
<evidence type="ECO:0000256" key="3">
    <source>
        <dbReference type="ARBA" id="ARBA00023002"/>
    </source>
</evidence>
<sequence>MTDLLTRNNYLPVLVLLGSIFVWLLQRFIAERRHESKYNFPALVPGLPLIANAHQMPKKNQGPFLAELAKKYGEMFTIKIGGTYWVILNSQRTAIELLDKRAAKYSSRMYFPMASELVSRGNRILLMQYGDLWRSERKIIHKILNSTHMSHFEPFQDVESRALLLEYLGSPEEFYKANGRYANSVIMSFLFGKRSNFDDPYIVDLYTTSEAFVKYLMPGASLVDAFPILAKIPYFKSLQPWRWEADALYERTLAVYKRQFDELEEKRRQGTQKACFVSELLDPGAQSQFTPEQTLFIASTLLEAGSNTSRMTLDQVIAGAALFPDWVERARSELDEVCGGDAQRLPEIRDMPHLPFIKAVIKEAIRWRFVCGPERSCVLTFADRVLLRLEFHTQPHRMTNSKATIFLLALSLHGTIGA</sequence>
<organism evidence="8 9">
    <name type="scientific">Elsinoe batatas</name>
    <dbReference type="NCBI Taxonomy" id="2601811"/>
    <lineage>
        <taxon>Eukaryota</taxon>
        <taxon>Fungi</taxon>
        <taxon>Dikarya</taxon>
        <taxon>Ascomycota</taxon>
        <taxon>Pezizomycotina</taxon>
        <taxon>Dothideomycetes</taxon>
        <taxon>Dothideomycetidae</taxon>
        <taxon>Myriangiales</taxon>
        <taxon>Elsinoaceae</taxon>
        <taxon>Elsinoe</taxon>
    </lineage>
</organism>
<dbReference type="GO" id="GO:0005506">
    <property type="term" value="F:iron ion binding"/>
    <property type="evidence" value="ECO:0007669"/>
    <property type="project" value="InterPro"/>
</dbReference>
<dbReference type="GO" id="GO:0004497">
    <property type="term" value="F:monooxygenase activity"/>
    <property type="evidence" value="ECO:0007669"/>
    <property type="project" value="UniProtKB-KW"/>
</dbReference>
<keyword evidence="7" id="KW-1133">Transmembrane helix</keyword>
<reference evidence="8" key="1">
    <citation type="submission" date="2021-07" db="EMBL/GenBank/DDBJ databases">
        <title>Elsinoe batatas strain:CRI-CJ2 Genome sequencing and assembly.</title>
        <authorList>
            <person name="Huang L."/>
        </authorList>
    </citation>
    <scope>NUCLEOTIDE SEQUENCE</scope>
    <source>
        <strain evidence="8">CRI-CJ2</strain>
    </source>
</reference>
<dbReference type="InterPro" id="IPR036396">
    <property type="entry name" value="Cyt_P450_sf"/>
</dbReference>
<dbReference type="InterPro" id="IPR050364">
    <property type="entry name" value="Cytochrome_P450_fung"/>
</dbReference>
<evidence type="ECO:0000313" key="9">
    <source>
        <dbReference type="Proteomes" id="UP000809789"/>
    </source>
</evidence>
<keyword evidence="4" id="KW-0408">Iron</keyword>
<protein>
    <recommendedName>
        <fullName evidence="10">Cytochrome P450</fullName>
    </recommendedName>
</protein>
<gene>
    <name evidence="8" type="ORF">KVT40_003472</name>
</gene>
<evidence type="ECO:0000256" key="4">
    <source>
        <dbReference type="ARBA" id="ARBA00023004"/>
    </source>
</evidence>
<evidence type="ECO:0000256" key="7">
    <source>
        <dbReference type="SAM" id="Phobius"/>
    </source>
</evidence>
<dbReference type="InterPro" id="IPR002401">
    <property type="entry name" value="Cyt_P450_E_grp-I"/>
</dbReference>
<dbReference type="AlphaFoldDB" id="A0A8K0L609"/>
<keyword evidence="7" id="KW-0812">Transmembrane</keyword>
<dbReference type="SUPFAM" id="SSF48264">
    <property type="entry name" value="Cytochrome P450"/>
    <property type="match status" value="1"/>
</dbReference>
<proteinExistence type="inferred from homology"/>